<dbReference type="Gene3D" id="3.40.50.11780">
    <property type="match status" value="1"/>
</dbReference>
<comment type="similarity">
    <text evidence="1">Belongs to the myoviridae tail sheath protein family.</text>
</comment>
<dbReference type="InterPro" id="IPR052042">
    <property type="entry name" value="Tail_sheath_structural"/>
</dbReference>
<dbReference type="Pfam" id="PF17482">
    <property type="entry name" value="Phage_sheath_1C"/>
    <property type="match status" value="1"/>
</dbReference>
<dbReference type="EMBL" id="JANUGU010000003">
    <property type="protein sequence ID" value="MCS0658601.1"/>
    <property type="molecule type" value="Genomic_DNA"/>
</dbReference>
<sequence length="481" mass="51362">MATQLKTPGVYVVEENAFPNSVVEVATAVPAFIGYTEKAQSGQQNLTGVPTPISSLAEYELYFGGAPDTRITFNEDGTLGAPVGQFFLYLSLRLFFDNGGGPCYIVSAGDYSAAANAEQLTAPLLALEKFLDPTMVVIPDAMLLADGAAANSVAEAVLAHCGKMQSRIGIFDVFDGFKPRTNGPDDVISGDKGFWSLSSGFLNYGVAYYPWLNTSLLADGAIDYTRVSDESKPALATWLKRQASAAGLTGLEDLIGKISQPSMVPDTHRALAAALPAYRAAMNAIRQALNLLPPSGAMAGVYTRIDNNMGVYRAPANTGINSAVSPAVNIDNVQQGELNVPLNGMAINAIRVLPGRGMVVWGARTLDGNSDDWRYVNVRRTAIMLEQSIKTALQAYVFAPNDVHTWATVNSMIRNFLTVQWQQGALMGAKPEDAFSVAVGLGSTMSGNELLDGYMNVSVKVALVRPAEFIVMTFQQQMAVS</sequence>
<dbReference type="RefSeq" id="WP_258811797.1">
    <property type="nucleotide sequence ID" value="NZ_JANUGU010000003.1"/>
</dbReference>
<keyword evidence="4" id="KW-1185">Reference proteome</keyword>
<dbReference type="PANTHER" id="PTHR35861">
    <property type="match status" value="1"/>
</dbReference>
<dbReference type="Proteomes" id="UP001204621">
    <property type="component" value="Unassembled WGS sequence"/>
</dbReference>
<comment type="caution">
    <text evidence="3">The sequence shown here is derived from an EMBL/GenBank/DDBJ whole genome shotgun (WGS) entry which is preliminary data.</text>
</comment>
<dbReference type="PANTHER" id="PTHR35861:SF1">
    <property type="entry name" value="PHAGE TAIL SHEATH PROTEIN"/>
    <property type="match status" value="1"/>
</dbReference>
<feature type="domain" description="Tail sheath protein C-terminal" evidence="2">
    <location>
        <begin position="370"/>
        <end position="476"/>
    </location>
</feature>
<protein>
    <submittedName>
        <fullName evidence="3">Phage tail sheath subtilisin-like domain-containing protein</fullName>
    </submittedName>
</protein>
<evidence type="ECO:0000313" key="3">
    <source>
        <dbReference type="EMBL" id="MCS0658601.1"/>
    </source>
</evidence>
<organism evidence="3 4">
    <name type="scientific">Massilia terrae</name>
    <dbReference type="NCBI Taxonomy" id="1811224"/>
    <lineage>
        <taxon>Bacteria</taxon>
        <taxon>Pseudomonadati</taxon>
        <taxon>Pseudomonadota</taxon>
        <taxon>Betaproteobacteria</taxon>
        <taxon>Burkholderiales</taxon>
        <taxon>Oxalobacteraceae</taxon>
        <taxon>Telluria group</taxon>
        <taxon>Massilia</taxon>
    </lineage>
</organism>
<evidence type="ECO:0000256" key="1">
    <source>
        <dbReference type="ARBA" id="ARBA00008005"/>
    </source>
</evidence>
<name>A0ABT2CXA8_9BURK</name>
<evidence type="ECO:0000313" key="4">
    <source>
        <dbReference type="Proteomes" id="UP001204621"/>
    </source>
</evidence>
<accession>A0ABT2CXA8</accession>
<dbReference type="InterPro" id="IPR020287">
    <property type="entry name" value="Tail_sheath_C"/>
</dbReference>
<evidence type="ECO:0000259" key="2">
    <source>
        <dbReference type="Pfam" id="PF17482"/>
    </source>
</evidence>
<reference evidence="3 4" key="1">
    <citation type="submission" date="2022-08" db="EMBL/GenBank/DDBJ databases">
        <title>Reclassification of Massilia species as members of the genera Telluria, Duganella, Pseudoduganella, Mokoshia gen. nov. and Zemynaea gen. nov. using orthogonal and non-orthogonal genome-based approaches.</title>
        <authorList>
            <person name="Bowman J.P."/>
        </authorList>
    </citation>
    <scope>NUCLEOTIDE SEQUENCE [LARGE SCALE GENOMIC DNA]</scope>
    <source>
        <strain evidence="3 4">JCM 31606</strain>
    </source>
</reference>
<gene>
    <name evidence="3" type="ORF">NX778_11045</name>
</gene>
<proteinExistence type="inferred from homology"/>